<feature type="compositionally biased region" description="Basic and acidic residues" evidence="3">
    <location>
        <begin position="157"/>
        <end position="171"/>
    </location>
</feature>
<evidence type="ECO:0000256" key="3">
    <source>
        <dbReference type="SAM" id="MobiDB-lite"/>
    </source>
</evidence>
<dbReference type="Pfam" id="PF00172">
    <property type="entry name" value="Zn_clus"/>
    <property type="match status" value="1"/>
</dbReference>
<feature type="domain" description="Zn(2)-C6 fungal-type" evidence="4">
    <location>
        <begin position="28"/>
        <end position="59"/>
    </location>
</feature>
<feature type="region of interest" description="Disordered" evidence="3">
    <location>
        <begin position="121"/>
        <end position="171"/>
    </location>
</feature>
<dbReference type="AlphaFoldDB" id="A0A2A9NYM7"/>
<evidence type="ECO:0000256" key="1">
    <source>
        <dbReference type="ARBA" id="ARBA00004123"/>
    </source>
</evidence>
<feature type="region of interest" description="Disordered" evidence="3">
    <location>
        <begin position="1"/>
        <end position="22"/>
    </location>
</feature>
<proteinExistence type="predicted"/>
<evidence type="ECO:0000256" key="2">
    <source>
        <dbReference type="ARBA" id="ARBA00023242"/>
    </source>
</evidence>
<sequence>MPAQPRNSSSPRKTGTTRTKGAARAKSGCYTCRIRRKKCDEQNTERGGCKTCDRLRLECLGYGAKRPEWLRSTDAVTDIRNKIKKFLASQGMIKGHSGPASRNADQGLDFLHLRSDEFPSAASSSSMSPECDNSRRAVAGSNDQTWPTFISPGYRSPSHDNAYDGSPHESSLDDYTYPISSNQHDHGDNTLLVPVAIPNNGADYIYDLLDLGSEPEENQVSNPLTLLPQLPTYHKIDYSAYYANYVFEAQFLLANVPEIRRIILDSLQRHDTSARMIRYLTLVHLDKQGSSQRRLTDRIPPILFELRQKGSCTTDDAMAVLHAVSVYLFNGGDGAWDECIELAADHVKSTLSRYPFDNTLGYFNEKNAFVIKTAIWFDVLASITTQKPPRLHGVIRKLFGPNRSRVQDIDSLDQASMLSPMGCENEVVWAISEISCLSHWKRIEKEGGRLCMRELVEKAQVINSQLNLVVHNVPRADNSLPQYLASIIFRATARLYLATVVSGDFPLVSDIREALQEVYHALDSIPLDNPTLQPVVRSTVFAFFLCGCFSTDAVQQKLIRDILLMQDQSKGIGNCKSIVSLLDEIWRTNTSHQRPIPWRDLLKQRHILLV</sequence>
<dbReference type="GO" id="GO:0008270">
    <property type="term" value="F:zinc ion binding"/>
    <property type="evidence" value="ECO:0007669"/>
    <property type="project" value="InterPro"/>
</dbReference>
<accession>A0A2A9NYM7</accession>
<dbReference type="EMBL" id="KZ301976">
    <property type="protein sequence ID" value="PFH52942.1"/>
    <property type="molecule type" value="Genomic_DNA"/>
</dbReference>
<dbReference type="InterPro" id="IPR001138">
    <property type="entry name" value="Zn2Cys6_DnaBD"/>
</dbReference>
<gene>
    <name evidence="5" type="ORF">AMATHDRAFT_55802</name>
</gene>
<evidence type="ECO:0000313" key="5">
    <source>
        <dbReference type="EMBL" id="PFH52942.1"/>
    </source>
</evidence>
<evidence type="ECO:0000259" key="4">
    <source>
        <dbReference type="PROSITE" id="PS50048"/>
    </source>
</evidence>
<dbReference type="GO" id="GO:0005634">
    <property type="term" value="C:nucleus"/>
    <property type="evidence" value="ECO:0007669"/>
    <property type="project" value="UniProtKB-SubCell"/>
</dbReference>
<organism evidence="5 6">
    <name type="scientific">Amanita thiersii Skay4041</name>
    <dbReference type="NCBI Taxonomy" id="703135"/>
    <lineage>
        <taxon>Eukaryota</taxon>
        <taxon>Fungi</taxon>
        <taxon>Dikarya</taxon>
        <taxon>Basidiomycota</taxon>
        <taxon>Agaricomycotina</taxon>
        <taxon>Agaricomycetes</taxon>
        <taxon>Agaricomycetidae</taxon>
        <taxon>Agaricales</taxon>
        <taxon>Pluteineae</taxon>
        <taxon>Amanitaceae</taxon>
        <taxon>Amanita</taxon>
    </lineage>
</organism>
<dbReference type="STRING" id="703135.A0A2A9NYM7"/>
<dbReference type="PROSITE" id="PS00463">
    <property type="entry name" value="ZN2_CY6_FUNGAL_1"/>
    <property type="match status" value="1"/>
</dbReference>
<dbReference type="Proteomes" id="UP000242287">
    <property type="component" value="Unassembled WGS sequence"/>
</dbReference>
<dbReference type="PANTHER" id="PTHR37534:SF20">
    <property type="entry name" value="PRO1A C6 ZINK-FINGER PROTEIN"/>
    <property type="match status" value="1"/>
</dbReference>
<dbReference type="CDD" id="cd00067">
    <property type="entry name" value="GAL4"/>
    <property type="match status" value="1"/>
</dbReference>
<feature type="compositionally biased region" description="Low complexity" evidence="3">
    <location>
        <begin position="12"/>
        <end position="22"/>
    </location>
</feature>
<keyword evidence="6" id="KW-1185">Reference proteome</keyword>
<dbReference type="InterPro" id="IPR036864">
    <property type="entry name" value="Zn2-C6_fun-type_DNA-bd_sf"/>
</dbReference>
<evidence type="ECO:0000313" key="6">
    <source>
        <dbReference type="Proteomes" id="UP000242287"/>
    </source>
</evidence>
<dbReference type="SUPFAM" id="SSF57701">
    <property type="entry name" value="Zn2/Cys6 DNA-binding domain"/>
    <property type="match status" value="1"/>
</dbReference>
<keyword evidence="2" id="KW-0539">Nucleus</keyword>
<reference evidence="5 6" key="1">
    <citation type="submission" date="2014-02" db="EMBL/GenBank/DDBJ databases">
        <title>Transposable element dynamics among asymbiotic and ectomycorrhizal Amanita fungi.</title>
        <authorList>
            <consortium name="DOE Joint Genome Institute"/>
            <person name="Hess J."/>
            <person name="Skrede I."/>
            <person name="Wolfe B."/>
            <person name="LaButti K."/>
            <person name="Ohm R.A."/>
            <person name="Grigoriev I.V."/>
            <person name="Pringle A."/>
        </authorList>
    </citation>
    <scope>NUCLEOTIDE SEQUENCE [LARGE SCALE GENOMIC DNA]</scope>
    <source>
        <strain evidence="5 6">SKay4041</strain>
    </source>
</reference>
<name>A0A2A9NYM7_9AGAR</name>
<dbReference type="InterPro" id="IPR021858">
    <property type="entry name" value="Fun_TF"/>
</dbReference>
<protein>
    <recommendedName>
        <fullName evidence="4">Zn(2)-C6 fungal-type domain-containing protein</fullName>
    </recommendedName>
</protein>
<dbReference type="GO" id="GO:0000981">
    <property type="term" value="F:DNA-binding transcription factor activity, RNA polymerase II-specific"/>
    <property type="evidence" value="ECO:0007669"/>
    <property type="project" value="InterPro"/>
</dbReference>
<dbReference type="PANTHER" id="PTHR37534">
    <property type="entry name" value="TRANSCRIPTIONAL ACTIVATOR PROTEIN UGA3"/>
    <property type="match status" value="1"/>
</dbReference>
<dbReference type="OrthoDB" id="5419315at2759"/>
<dbReference type="PROSITE" id="PS50048">
    <property type="entry name" value="ZN2_CY6_FUNGAL_2"/>
    <property type="match status" value="1"/>
</dbReference>
<feature type="compositionally biased region" description="Polar residues" evidence="3">
    <location>
        <begin position="1"/>
        <end position="11"/>
    </location>
</feature>
<dbReference type="Pfam" id="PF11951">
    <property type="entry name" value="Fungal_trans_2"/>
    <property type="match status" value="1"/>
</dbReference>
<comment type="subcellular location">
    <subcellularLocation>
        <location evidence="1">Nucleus</location>
    </subcellularLocation>
</comment>